<feature type="transmembrane region" description="Helical" evidence="4">
    <location>
        <begin position="15"/>
        <end position="36"/>
    </location>
</feature>
<dbReference type="Gene3D" id="3.30.565.10">
    <property type="entry name" value="Histidine kinase-like ATPase, C-terminal domain"/>
    <property type="match status" value="1"/>
</dbReference>
<dbReference type="CDD" id="cd16917">
    <property type="entry name" value="HATPase_UhpB-NarQ-NarX-like"/>
    <property type="match status" value="1"/>
</dbReference>
<dbReference type="InterPro" id="IPR050482">
    <property type="entry name" value="Sensor_HK_TwoCompSys"/>
</dbReference>
<feature type="transmembrane region" description="Helical" evidence="4">
    <location>
        <begin position="232"/>
        <end position="252"/>
    </location>
</feature>
<dbReference type="EMBL" id="PGTN01000063">
    <property type="protein sequence ID" value="PJF47179.1"/>
    <property type="molecule type" value="Genomic_DNA"/>
</dbReference>
<dbReference type="InterPro" id="IPR003594">
    <property type="entry name" value="HATPase_dom"/>
</dbReference>
<keyword evidence="3" id="KW-0902">Two-component regulatory system</keyword>
<dbReference type="AlphaFoldDB" id="A0A2M8QBK9"/>
<dbReference type="GO" id="GO:0016020">
    <property type="term" value="C:membrane"/>
    <property type="evidence" value="ECO:0007669"/>
    <property type="project" value="InterPro"/>
</dbReference>
<dbReference type="InterPro" id="IPR005467">
    <property type="entry name" value="His_kinase_dom"/>
</dbReference>
<dbReference type="SMART" id="SM00387">
    <property type="entry name" value="HATPase_c"/>
    <property type="match status" value="1"/>
</dbReference>
<keyword evidence="4" id="KW-0812">Transmembrane</keyword>
<keyword evidence="1" id="KW-0808">Transferase</keyword>
<dbReference type="Proteomes" id="UP000230790">
    <property type="component" value="Unassembled WGS sequence"/>
</dbReference>
<comment type="caution">
    <text evidence="6">The sequence shown here is derived from an EMBL/GenBank/DDBJ whole genome shotgun (WGS) entry which is preliminary data.</text>
</comment>
<dbReference type="Pfam" id="PF02518">
    <property type="entry name" value="HATPase_c"/>
    <property type="match status" value="1"/>
</dbReference>
<dbReference type="GO" id="GO:0000155">
    <property type="term" value="F:phosphorelay sensor kinase activity"/>
    <property type="evidence" value="ECO:0007669"/>
    <property type="project" value="InterPro"/>
</dbReference>
<feature type="transmembrane region" description="Helical" evidence="4">
    <location>
        <begin position="190"/>
        <end position="212"/>
    </location>
</feature>
<feature type="domain" description="Histidine kinase" evidence="5">
    <location>
        <begin position="394"/>
        <end position="488"/>
    </location>
</feature>
<evidence type="ECO:0000256" key="1">
    <source>
        <dbReference type="ARBA" id="ARBA00022679"/>
    </source>
</evidence>
<feature type="transmembrane region" description="Helical" evidence="4">
    <location>
        <begin position="113"/>
        <end position="131"/>
    </location>
</feature>
<evidence type="ECO:0000313" key="6">
    <source>
        <dbReference type="EMBL" id="PJF47179.1"/>
    </source>
</evidence>
<feature type="transmembrane region" description="Helical" evidence="4">
    <location>
        <begin position="48"/>
        <end position="68"/>
    </location>
</feature>
<sequence length="490" mass="54150">MVDQLKVFFTINDSIVQFVHGQVFFSLAVMMGVQWFMQRSRLELARALPWLAAFGALEAVAVWGNAFIPLQERLLPPDTIQNLRFLQLLVHLLTFATLLGFGLRLSEPAVPSWAAVYVPLVVVLVATAILATNRALTRGVDMVNNATVEALLRYALCLPSALLVAYGLRLQAGRLVGPLKNERLINVLRVAGFGFIFYALVEGVFAPAAPIFPANVINSAQVFQITGVPIGIYRSIVGAVIALFLFLSLDAFRIEADRLNEKLQQQQFLMTERERISRDLHDGTIQSIYAAGLMVDNARHTIEQLAAQSDNGAGPLIERAREQLGAVLSVLNKTNEEIRSYIYDLRRSVAGDEDLARGLLDIVTEFRIRTAIPTDWNVEGCGTAYFSPEQRQHIYQIVREALSNIARHASATHAQVELRYDPCHNHAGARAVRVQIRDNGRGIVQPVIRTGRGLLNMRERAALLNADFNLESEPGKGTTVTLVIPQVGGK</sequence>
<evidence type="ECO:0000256" key="2">
    <source>
        <dbReference type="ARBA" id="ARBA00022777"/>
    </source>
</evidence>
<dbReference type="InterPro" id="IPR011712">
    <property type="entry name" value="Sig_transdc_His_kin_sub3_dim/P"/>
</dbReference>
<evidence type="ECO:0000256" key="3">
    <source>
        <dbReference type="ARBA" id="ARBA00023012"/>
    </source>
</evidence>
<feature type="transmembrane region" description="Helical" evidence="4">
    <location>
        <begin position="88"/>
        <end position="106"/>
    </location>
</feature>
<dbReference type="PROSITE" id="PS50109">
    <property type="entry name" value="HIS_KIN"/>
    <property type="match status" value="1"/>
</dbReference>
<evidence type="ECO:0000259" key="5">
    <source>
        <dbReference type="PROSITE" id="PS50109"/>
    </source>
</evidence>
<dbReference type="PANTHER" id="PTHR24421">
    <property type="entry name" value="NITRATE/NITRITE SENSOR PROTEIN NARX-RELATED"/>
    <property type="match status" value="1"/>
</dbReference>
<protein>
    <recommendedName>
        <fullName evidence="5">Histidine kinase domain-containing protein</fullName>
    </recommendedName>
</protein>
<keyword evidence="4" id="KW-0472">Membrane</keyword>
<accession>A0A2M8QBK9</accession>
<keyword evidence="4" id="KW-1133">Transmembrane helix</keyword>
<dbReference type="Gene3D" id="1.20.5.1930">
    <property type="match status" value="1"/>
</dbReference>
<evidence type="ECO:0000313" key="7">
    <source>
        <dbReference type="Proteomes" id="UP000230790"/>
    </source>
</evidence>
<dbReference type="GO" id="GO:0046983">
    <property type="term" value="F:protein dimerization activity"/>
    <property type="evidence" value="ECO:0007669"/>
    <property type="project" value="InterPro"/>
</dbReference>
<gene>
    <name evidence="6" type="ORF">CUN48_10020</name>
</gene>
<dbReference type="InterPro" id="IPR036890">
    <property type="entry name" value="HATPase_C_sf"/>
</dbReference>
<organism evidence="6 7">
    <name type="scientific">Candidatus Thermofonsia Clade 3 bacterium</name>
    <dbReference type="NCBI Taxonomy" id="2364212"/>
    <lineage>
        <taxon>Bacteria</taxon>
        <taxon>Bacillati</taxon>
        <taxon>Chloroflexota</taxon>
        <taxon>Candidatus Thermofontia</taxon>
        <taxon>Candidatus Thermofonsia Clade 3</taxon>
    </lineage>
</organism>
<name>A0A2M8QBK9_9CHLR</name>
<evidence type="ECO:0000256" key="4">
    <source>
        <dbReference type="SAM" id="Phobius"/>
    </source>
</evidence>
<reference evidence="6 7" key="1">
    <citation type="submission" date="2017-11" db="EMBL/GenBank/DDBJ databases">
        <title>Evolution of Phototrophy in the Chloroflexi Phylum Driven by Horizontal Gene Transfer.</title>
        <authorList>
            <person name="Ward L.M."/>
            <person name="Hemp J."/>
            <person name="Shih P.M."/>
            <person name="Mcglynn S.E."/>
            <person name="Fischer W."/>
        </authorList>
    </citation>
    <scope>NUCLEOTIDE SEQUENCE [LARGE SCALE GENOMIC DNA]</scope>
    <source>
        <strain evidence="6">JP3_7</strain>
    </source>
</reference>
<keyword evidence="2" id="KW-0418">Kinase</keyword>
<proteinExistence type="predicted"/>
<feature type="transmembrane region" description="Helical" evidence="4">
    <location>
        <begin position="151"/>
        <end position="169"/>
    </location>
</feature>
<dbReference type="SUPFAM" id="SSF55874">
    <property type="entry name" value="ATPase domain of HSP90 chaperone/DNA topoisomerase II/histidine kinase"/>
    <property type="match status" value="1"/>
</dbReference>
<dbReference type="Pfam" id="PF07730">
    <property type="entry name" value="HisKA_3"/>
    <property type="match status" value="1"/>
</dbReference>